<dbReference type="SUPFAM" id="SSF82185">
    <property type="entry name" value="Histone H3 K4-specific methyltransferase SET7/9 N-terminal domain"/>
    <property type="match status" value="2"/>
</dbReference>
<protein>
    <recommendedName>
        <fullName evidence="2">Antitoxin YwqK</fullName>
    </recommendedName>
</protein>
<reference evidence="1" key="1">
    <citation type="submission" date="2019-08" db="EMBL/GenBank/DDBJ databases">
        <authorList>
            <person name="Kucharzyk K."/>
            <person name="Murdoch R.W."/>
            <person name="Higgins S."/>
            <person name="Loffler F."/>
        </authorList>
    </citation>
    <scope>NUCLEOTIDE SEQUENCE</scope>
</reference>
<accession>A0A644YVA7</accession>
<organism evidence="1">
    <name type="scientific">bioreactor metagenome</name>
    <dbReference type="NCBI Taxonomy" id="1076179"/>
    <lineage>
        <taxon>unclassified sequences</taxon>
        <taxon>metagenomes</taxon>
        <taxon>ecological metagenomes</taxon>
    </lineage>
</organism>
<gene>
    <name evidence="1" type="ORF">SDC9_78338</name>
</gene>
<comment type="caution">
    <text evidence="1">The sequence shown here is derived from an EMBL/GenBank/DDBJ whole genome shotgun (WGS) entry which is preliminary data.</text>
</comment>
<dbReference type="Pfam" id="PF07661">
    <property type="entry name" value="MORN_2"/>
    <property type="match status" value="3"/>
</dbReference>
<proteinExistence type="predicted"/>
<dbReference type="EMBL" id="VSSQ01006173">
    <property type="protein sequence ID" value="MPM31781.1"/>
    <property type="molecule type" value="Genomic_DNA"/>
</dbReference>
<evidence type="ECO:0000313" key="1">
    <source>
        <dbReference type="EMBL" id="MPM31781.1"/>
    </source>
</evidence>
<dbReference type="Gene3D" id="3.90.930.1">
    <property type="match status" value="2"/>
</dbReference>
<dbReference type="AlphaFoldDB" id="A0A644YVA7"/>
<name>A0A644YVA7_9ZZZZ</name>
<evidence type="ECO:0008006" key="2">
    <source>
        <dbReference type="Google" id="ProtNLM"/>
    </source>
</evidence>
<dbReference type="InterPro" id="IPR011652">
    <property type="entry name" value="MORN_2"/>
</dbReference>
<sequence>MALGASIGIIYKYLNALPLRVQQRYGNQNEKIHIFETGIQKLMKSLKILPVVFIFIFLSSCTRVVKETYPDGTVKSEVMVKNGMKNGEAKYYYPSGMIELRVNYTDDKLDGTYEKFNAKGIRTELTNYRNGKKEGGSKSFSDDGWLYMAANFTNDTINGVYYEYHENGQVKVSGSYNHGLYDGKWEYFDAGGVKVGYADFNNGTGKQVALHFGSKRIKTEVNYVNNEKDGPEIWYDQDGSIEKTIVYSKGKVVSSK</sequence>